<dbReference type="InterPro" id="IPR000864">
    <property type="entry name" value="Prot_inh_pot1"/>
</dbReference>
<proteinExistence type="inferred from homology"/>
<keyword evidence="5" id="KW-1185">Reference proteome</keyword>
<evidence type="ECO:0000313" key="5">
    <source>
        <dbReference type="Proteomes" id="UP001291926"/>
    </source>
</evidence>
<keyword evidence="2" id="KW-0646">Protease inhibitor</keyword>
<reference evidence="4 5" key="1">
    <citation type="journal article" date="2023" name="bioRxiv">
        <title>Genome report: Whole genome sequence and annotation of Penstemon davidsonii.</title>
        <authorList>
            <person name="Ostevik K.L."/>
            <person name="Alabady M."/>
            <person name="Zhang M."/>
            <person name="Rausher M.D."/>
        </authorList>
    </citation>
    <scope>NUCLEOTIDE SEQUENCE [LARGE SCALE GENOMIC DNA]</scope>
    <source>
        <strain evidence="4">DNT005</strain>
        <tissue evidence="4">Whole leaf</tissue>
    </source>
</reference>
<keyword evidence="3" id="KW-0722">Serine protease inhibitor</keyword>
<gene>
    <name evidence="4" type="ORF">RD792_011564</name>
</gene>
<protein>
    <submittedName>
        <fullName evidence="4">Uncharacterized protein</fullName>
    </submittedName>
</protein>
<sequence length="233" mass="24954">MAEKECQPEEVSPHILPGIRSGEIISGKSTWPEVVGLTGEEAKIKIEEEMPNGSQPSRLTVDLDPDHVPVTIIDTRREEKFGDCENEKVAVAVTPTPEGGGGGRVKSRSWGDNVVRIAVDGKPGTEKLSLIEATINNKFRNFLPQLLQPSRLIVDLDPGHVPVTIIDTRSDNNANIVDALSSVDAVVLTYSSGIEGSVPGQPPAQTDEFSLSTGLGTLKWSPTRSDIGRGLVT</sequence>
<evidence type="ECO:0000256" key="1">
    <source>
        <dbReference type="ARBA" id="ARBA00008210"/>
    </source>
</evidence>
<dbReference type="Gene3D" id="3.30.10.10">
    <property type="entry name" value="Trypsin Inhibitor V, subunit A"/>
    <property type="match status" value="1"/>
</dbReference>
<dbReference type="SUPFAM" id="SSF54654">
    <property type="entry name" value="CI-2 family of serine protease inhibitors"/>
    <property type="match status" value="1"/>
</dbReference>
<evidence type="ECO:0000256" key="2">
    <source>
        <dbReference type="ARBA" id="ARBA00022690"/>
    </source>
</evidence>
<dbReference type="EMBL" id="JAYDYQ010002608">
    <property type="protein sequence ID" value="KAK4482082.1"/>
    <property type="molecule type" value="Genomic_DNA"/>
</dbReference>
<comment type="caution">
    <text evidence="4">The sequence shown here is derived from an EMBL/GenBank/DDBJ whole genome shotgun (WGS) entry which is preliminary data.</text>
</comment>
<dbReference type="InterPro" id="IPR036354">
    <property type="entry name" value="Prot_inh_pot1_sf"/>
</dbReference>
<dbReference type="PROSITE" id="PS00285">
    <property type="entry name" value="POTATO_INHIBITOR"/>
    <property type="match status" value="1"/>
</dbReference>
<evidence type="ECO:0000256" key="3">
    <source>
        <dbReference type="ARBA" id="ARBA00022900"/>
    </source>
</evidence>
<evidence type="ECO:0000313" key="4">
    <source>
        <dbReference type="EMBL" id="KAK4482082.1"/>
    </source>
</evidence>
<name>A0ABR0CYF3_9LAMI</name>
<dbReference type="Proteomes" id="UP001291926">
    <property type="component" value="Unassembled WGS sequence"/>
</dbReference>
<dbReference type="Pfam" id="PF00280">
    <property type="entry name" value="potato_inhibit"/>
    <property type="match status" value="1"/>
</dbReference>
<comment type="similarity">
    <text evidence="1">Belongs to the protease inhibitor I13 (potato type I serine protease inhibitor) family.</text>
</comment>
<organism evidence="4 5">
    <name type="scientific">Penstemon davidsonii</name>
    <dbReference type="NCBI Taxonomy" id="160366"/>
    <lineage>
        <taxon>Eukaryota</taxon>
        <taxon>Viridiplantae</taxon>
        <taxon>Streptophyta</taxon>
        <taxon>Embryophyta</taxon>
        <taxon>Tracheophyta</taxon>
        <taxon>Spermatophyta</taxon>
        <taxon>Magnoliopsida</taxon>
        <taxon>eudicotyledons</taxon>
        <taxon>Gunneridae</taxon>
        <taxon>Pentapetalae</taxon>
        <taxon>asterids</taxon>
        <taxon>lamiids</taxon>
        <taxon>Lamiales</taxon>
        <taxon>Plantaginaceae</taxon>
        <taxon>Cheloneae</taxon>
        <taxon>Penstemon</taxon>
    </lineage>
</organism>
<accession>A0ABR0CYF3</accession>